<evidence type="ECO:0000313" key="2">
    <source>
        <dbReference type="Proteomes" id="UP000481583"/>
    </source>
</evidence>
<name>A0A6G4UE04_9ACTN</name>
<evidence type="ECO:0000313" key="1">
    <source>
        <dbReference type="EMBL" id="NGN69618.1"/>
    </source>
</evidence>
<dbReference type="InterPro" id="IPR018988">
    <property type="entry name" value="DUF2000"/>
</dbReference>
<organism evidence="1 2">
    <name type="scientific">Streptomyces coryli</name>
    <dbReference type="NCBI Taxonomy" id="1128680"/>
    <lineage>
        <taxon>Bacteria</taxon>
        <taxon>Bacillati</taxon>
        <taxon>Actinomycetota</taxon>
        <taxon>Actinomycetes</taxon>
        <taxon>Kitasatosporales</taxon>
        <taxon>Streptomycetaceae</taxon>
        <taxon>Streptomyces</taxon>
    </lineage>
</organism>
<dbReference type="EMBL" id="JAAKZV010000317">
    <property type="protein sequence ID" value="NGN69618.1"/>
    <property type="molecule type" value="Genomic_DNA"/>
</dbReference>
<sequence length="137" mass="15071">MRFDTKFAIVVRDDLATWQKLNVTAFLATGVAHATDTVMGEKPYEDADGNAYLALAREPVLVYAADAAELQRTRERALKRGLHTGIYTEEIFATDNDDDNRAAVKPVPAAELNLVGLALYGPRNQVDRTTKGLKLHA</sequence>
<protein>
    <submittedName>
        <fullName evidence="1">DUF2000 domain-containing protein</fullName>
    </submittedName>
</protein>
<dbReference type="Pfam" id="PF09391">
    <property type="entry name" value="DUF2000"/>
    <property type="match status" value="1"/>
</dbReference>
<keyword evidence="2" id="KW-1185">Reference proteome</keyword>
<dbReference type="SUPFAM" id="SSF102462">
    <property type="entry name" value="Peptidyl-tRNA hydrolase II"/>
    <property type="match status" value="1"/>
</dbReference>
<proteinExistence type="predicted"/>
<comment type="caution">
    <text evidence="1">The sequence shown here is derived from an EMBL/GenBank/DDBJ whole genome shotgun (WGS) entry which is preliminary data.</text>
</comment>
<dbReference type="Proteomes" id="UP000481583">
    <property type="component" value="Unassembled WGS sequence"/>
</dbReference>
<dbReference type="AlphaFoldDB" id="A0A6G4UE04"/>
<accession>A0A6G4UE04</accession>
<gene>
    <name evidence="1" type="ORF">G5C51_37755</name>
</gene>
<dbReference type="InterPro" id="IPR023476">
    <property type="entry name" value="Pep_tRNA_hydro_II_dom_sf"/>
</dbReference>
<dbReference type="RefSeq" id="WP_165244708.1">
    <property type="nucleotide sequence ID" value="NZ_JAAKZV010000317.1"/>
</dbReference>
<reference evidence="1 2" key="1">
    <citation type="submission" date="2020-02" db="EMBL/GenBank/DDBJ databases">
        <title>Whole-genome analyses of novel actinobacteria.</title>
        <authorList>
            <person name="Sahin N."/>
        </authorList>
    </citation>
    <scope>NUCLEOTIDE SEQUENCE [LARGE SCALE GENOMIC DNA]</scope>
    <source>
        <strain evidence="1 2">A7024</strain>
    </source>
</reference>
<dbReference type="Gene3D" id="3.40.1490.10">
    <property type="entry name" value="Bit1"/>
    <property type="match status" value="1"/>
</dbReference>